<dbReference type="FunFam" id="2.60.40.150:FF:000099">
    <property type="entry name" value="Copine 3"/>
    <property type="match status" value="1"/>
</dbReference>
<dbReference type="Proteomes" id="UP000887566">
    <property type="component" value="Unplaced"/>
</dbReference>
<evidence type="ECO:0000259" key="18">
    <source>
        <dbReference type="PROSITE" id="PS50004"/>
    </source>
</evidence>
<evidence type="ECO:0000256" key="17">
    <source>
        <dbReference type="ARBA" id="ARBA00076171"/>
    </source>
</evidence>
<reference evidence="20" key="1">
    <citation type="submission" date="2022-11" db="UniProtKB">
        <authorList>
            <consortium name="WormBaseParasite"/>
        </authorList>
    </citation>
    <scope>IDENTIFICATION</scope>
</reference>
<evidence type="ECO:0000256" key="6">
    <source>
        <dbReference type="ARBA" id="ARBA00022490"/>
    </source>
</evidence>
<keyword evidence="19" id="KW-1185">Reference proteome</keyword>
<comment type="subcellular location">
    <subcellularLocation>
        <location evidence="3">Cell junction</location>
        <location evidence="3">Focal adhesion</location>
    </subcellularLocation>
    <subcellularLocation>
        <location evidence="2">Cell membrane</location>
    </subcellularLocation>
    <subcellularLocation>
        <location evidence="4">Cytoplasm</location>
    </subcellularLocation>
    <subcellularLocation>
        <location evidence="1">Nucleus</location>
    </subcellularLocation>
</comment>
<dbReference type="AlphaFoldDB" id="A0A914UXR8"/>
<comment type="subunit">
    <text evidence="15">Monomer. Interacts with ERBB2 (preferentially with the tyrosine phosphorylated form); this interaction occurs at the cell membrane and is increased in a growth factor heregulin-dependent manner. Interacts with SHC1; this interaction may mediate the binding of CPNE3 with ERBB2. Interacts with RACK1.</text>
</comment>
<dbReference type="InterPro" id="IPR037768">
    <property type="entry name" value="C2B_Copine"/>
</dbReference>
<evidence type="ECO:0000256" key="16">
    <source>
        <dbReference type="ARBA" id="ARBA00074834"/>
    </source>
</evidence>
<keyword evidence="10" id="KW-0106">Calcium</keyword>
<evidence type="ECO:0000256" key="3">
    <source>
        <dbReference type="ARBA" id="ARBA00004246"/>
    </source>
</evidence>
<keyword evidence="11" id="KW-0965">Cell junction</keyword>
<evidence type="ECO:0000256" key="4">
    <source>
        <dbReference type="ARBA" id="ARBA00004496"/>
    </source>
</evidence>
<keyword evidence="12" id="KW-0472">Membrane</keyword>
<dbReference type="PROSITE" id="PS50004">
    <property type="entry name" value="C2"/>
    <property type="match status" value="2"/>
</dbReference>
<evidence type="ECO:0000256" key="8">
    <source>
        <dbReference type="ARBA" id="ARBA00022723"/>
    </source>
</evidence>
<dbReference type="Gene3D" id="2.60.40.150">
    <property type="entry name" value="C2 domain"/>
    <property type="match status" value="2"/>
</dbReference>
<name>A0A914UXR8_9BILA</name>
<dbReference type="GO" id="GO:0005634">
    <property type="term" value="C:nucleus"/>
    <property type="evidence" value="ECO:0007669"/>
    <property type="project" value="UniProtKB-SubCell"/>
</dbReference>
<evidence type="ECO:0000256" key="12">
    <source>
        <dbReference type="ARBA" id="ARBA00023136"/>
    </source>
</evidence>
<dbReference type="PANTHER" id="PTHR10857">
    <property type="entry name" value="COPINE"/>
    <property type="match status" value="1"/>
</dbReference>
<dbReference type="GO" id="GO:0005544">
    <property type="term" value="F:calcium-dependent phospholipid binding"/>
    <property type="evidence" value="ECO:0007669"/>
    <property type="project" value="InterPro"/>
</dbReference>
<comment type="function">
    <text evidence="14">Calcium-dependent phospholipid-binding protein that plays a role in ERBB2-mediated tumor cell migration in response to growth factor heregulin stimulation.</text>
</comment>
<evidence type="ECO:0000313" key="20">
    <source>
        <dbReference type="WBParaSite" id="PSAMB.scaffold1328size32897.g12492.t1"/>
    </source>
</evidence>
<keyword evidence="8" id="KW-0479">Metal-binding</keyword>
<evidence type="ECO:0000256" key="11">
    <source>
        <dbReference type="ARBA" id="ARBA00022949"/>
    </source>
</evidence>
<evidence type="ECO:0000256" key="5">
    <source>
        <dbReference type="ARBA" id="ARBA00022475"/>
    </source>
</evidence>
<dbReference type="Pfam" id="PF00168">
    <property type="entry name" value="C2"/>
    <property type="match status" value="2"/>
</dbReference>
<accession>A0A914UXR8</accession>
<keyword evidence="6" id="KW-0963">Cytoplasm</keyword>
<evidence type="ECO:0000256" key="7">
    <source>
        <dbReference type="ARBA" id="ARBA00022553"/>
    </source>
</evidence>
<evidence type="ECO:0000256" key="13">
    <source>
        <dbReference type="ARBA" id="ARBA00023242"/>
    </source>
</evidence>
<dbReference type="GO" id="GO:0005737">
    <property type="term" value="C:cytoplasm"/>
    <property type="evidence" value="ECO:0007669"/>
    <property type="project" value="UniProtKB-SubCell"/>
</dbReference>
<keyword evidence="9" id="KW-0677">Repeat</keyword>
<dbReference type="GO" id="GO:0071277">
    <property type="term" value="P:cellular response to calcium ion"/>
    <property type="evidence" value="ECO:0007669"/>
    <property type="project" value="TreeGrafter"/>
</dbReference>
<dbReference type="GO" id="GO:0005886">
    <property type="term" value="C:plasma membrane"/>
    <property type="evidence" value="ECO:0007669"/>
    <property type="project" value="UniProtKB-SubCell"/>
</dbReference>
<proteinExistence type="predicted"/>
<dbReference type="WBParaSite" id="PSAMB.scaffold1328size32897.g12492.t1">
    <property type="protein sequence ID" value="PSAMB.scaffold1328size32897.g12492.t1"/>
    <property type="gene ID" value="PSAMB.scaffold1328size32897.g12492"/>
</dbReference>
<evidence type="ECO:0000256" key="2">
    <source>
        <dbReference type="ARBA" id="ARBA00004236"/>
    </source>
</evidence>
<dbReference type="CDD" id="cd04047">
    <property type="entry name" value="C2B_Copine"/>
    <property type="match status" value="1"/>
</dbReference>
<feature type="domain" description="C2" evidence="18">
    <location>
        <begin position="131"/>
        <end position="255"/>
    </location>
</feature>
<dbReference type="SMART" id="SM00239">
    <property type="entry name" value="C2"/>
    <property type="match status" value="2"/>
</dbReference>
<dbReference type="InterPro" id="IPR045052">
    <property type="entry name" value="Copine"/>
</dbReference>
<sequence length="344" mass="39027">MTAMQHVPVTEVDISVSCTNLKDRDALSKSDPVCVLLMKEFNSDKYKEIGRTERIENTLDPVFATKFRVNYFFEESQKLKFEIYDMDSPQKELSNHDFLGRVEVTLGQVVGTSGGMRTALSADQSTRKGGSCGAIHITAEEIASNKDVVLIHWRANKLDKKDLIGKSDPYFEVYRVNDDRSRLLLHRSEVVENNLNPIWKPFTVPLQQLIAGNENRFIEIECYDSDENGDHDLIGTCQTTYARLKQGTGSINVCELINLKKQAKKKSYKNSGTLELLQLEQKIEHSFLDYVRGGTQIHFTVAVDFTASNGNPVDSRSLHYIHPHEPNQYMIALQSVGEIIEDYD</sequence>
<dbReference type="InterPro" id="IPR000008">
    <property type="entry name" value="C2_dom"/>
</dbReference>
<dbReference type="InterPro" id="IPR035892">
    <property type="entry name" value="C2_domain_sf"/>
</dbReference>
<dbReference type="PANTHER" id="PTHR10857:SF106">
    <property type="entry name" value="C2 DOMAIN-CONTAINING PROTEIN"/>
    <property type="match status" value="1"/>
</dbReference>
<evidence type="ECO:0000256" key="10">
    <source>
        <dbReference type="ARBA" id="ARBA00022837"/>
    </source>
</evidence>
<protein>
    <recommendedName>
        <fullName evidence="16">Copine-3</fullName>
    </recommendedName>
    <alternativeName>
        <fullName evidence="17">Copine III</fullName>
    </alternativeName>
</protein>
<dbReference type="SUPFAM" id="SSF49562">
    <property type="entry name" value="C2 domain (Calcium/lipid-binding domain, CaLB)"/>
    <property type="match status" value="2"/>
</dbReference>
<evidence type="ECO:0000256" key="15">
    <source>
        <dbReference type="ARBA" id="ARBA00065466"/>
    </source>
</evidence>
<evidence type="ECO:0000256" key="1">
    <source>
        <dbReference type="ARBA" id="ARBA00004123"/>
    </source>
</evidence>
<keyword evidence="5" id="KW-1003">Cell membrane</keyword>
<organism evidence="19 20">
    <name type="scientific">Plectus sambesii</name>
    <dbReference type="NCBI Taxonomy" id="2011161"/>
    <lineage>
        <taxon>Eukaryota</taxon>
        <taxon>Metazoa</taxon>
        <taxon>Ecdysozoa</taxon>
        <taxon>Nematoda</taxon>
        <taxon>Chromadorea</taxon>
        <taxon>Plectida</taxon>
        <taxon>Plectina</taxon>
        <taxon>Plectoidea</taxon>
        <taxon>Plectidae</taxon>
        <taxon>Plectus</taxon>
    </lineage>
</organism>
<dbReference type="GO" id="GO:0005925">
    <property type="term" value="C:focal adhesion"/>
    <property type="evidence" value="ECO:0007669"/>
    <property type="project" value="UniProtKB-SubCell"/>
</dbReference>
<evidence type="ECO:0000256" key="14">
    <source>
        <dbReference type="ARBA" id="ARBA00058857"/>
    </source>
</evidence>
<evidence type="ECO:0000313" key="19">
    <source>
        <dbReference type="Proteomes" id="UP000887566"/>
    </source>
</evidence>
<keyword evidence="7" id="KW-0597">Phosphoprotein</keyword>
<dbReference type="GO" id="GO:0046872">
    <property type="term" value="F:metal ion binding"/>
    <property type="evidence" value="ECO:0007669"/>
    <property type="project" value="UniProtKB-KW"/>
</dbReference>
<dbReference type="CDD" id="cd04048">
    <property type="entry name" value="C2A_Copine"/>
    <property type="match status" value="1"/>
</dbReference>
<keyword evidence="13" id="KW-0539">Nucleus</keyword>
<evidence type="ECO:0000256" key="9">
    <source>
        <dbReference type="ARBA" id="ARBA00022737"/>
    </source>
</evidence>
<feature type="domain" description="C2" evidence="18">
    <location>
        <begin position="1"/>
        <end position="119"/>
    </location>
</feature>
<dbReference type="FunFam" id="2.60.40.150:FF:000042">
    <property type="entry name" value="Copine 3"/>
    <property type="match status" value="1"/>
</dbReference>